<dbReference type="InterPro" id="IPR025669">
    <property type="entry name" value="AAA_dom"/>
</dbReference>
<dbReference type="NCBIfam" id="TIGR01007">
    <property type="entry name" value="eps_fam"/>
    <property type="match status" value="1"/>
</dbReference>
<evidence type="ECO:0000259" key="12">
    <source>
        <dbReference type="Pfam" id="PF13807"/>
    </source>
</evidence>
<evidence type="ECO:0000256" key="6">
    <source>
        <dbReference type="ARBA" id="ARBA00022840"/>
    </source>
</evidence>
<keyword evidence="10" id="KW-1133">Transmembrane helix</keyword>
<accession>K9W1T3</accession>
<evidence type="ECO:0000256" key="7">
    <source>
        <dbReference type="ARBA" id="ARBA00023137"/>
    </source>
</evidence>
<keyword evidence="4" id="KW-0547">Nucleotide-binding</keyword>
<keyword evidence="10" id="KW-0472">Membrane</keyword>
<organism evidence="13 14">
    <name type="scientific">Crinalium epipsammum PCC 9333</name>
    <dbReference type="NCBI Taxonomy" id="1173022"/>
    <lineage>
        <taxon>Bacteria</taxon>
        <taxon>Bacillati</taxon>
        <taxon>Cyanobacteriota</taxon>
        <taxon>Cyanophyceae</taxon>
        <taxon>Gomontiellales</taxon>
        <taxon>Gomontiellaceae</taxon>
        <taxon>Crinalium</taxon>
    </lineage>
</organism>
<evidence type="ECO:0000256" key="1">
    <source>
        <dbReference type="ARBA" id="ARBA00007316"/>
    </source>
</evidence>
<feature type="coiled-coil region" evidence="9">
    <location>
        <begin position="346"/>
        <end position="373"/>
    </location>
</feature>
<dbReference type="InterPro" id="IPR050445">
    <property type="entry name" value="Bact_polysacc_biosynth/exp"/>
</dbReference>
<reference evidence="13 14" key="1">
    <citation type="submission" date="2012-06" db="EMBL/GenBank/DDBJ databases">
        <title>Finished chromosome of genome of Crinalium epipsammum PCC 9333.</title>
        <authorList>
            <consortium name="US DOE Joint Genome Institute"/>
            <person name="Gugger M."/>
            <person name="Coursin T."/>
            <person name="Rippka R."/>
            <person name="Tandeau De Marsac N."/>
            <person name="Huntemann M."/>
            <person name="Wei C.-L."/>
            <person name="Han J."/>
            <person name="Detter J.C."/>
            <person name="Han C."/>
            <person name="Tapia R."/>
            <person name="Davenport K."/>
            <person name="Daligault H."/>
            <person name="Erkkila T."/>
            <person name="Gu W."/>
            <person name="Munk A.C.C."/>
            <person name="Teshima H."/>
            <person name="Xu Y."/>
            <person name="Chain P."/>
            <person name="Chen A."/>
            <person name="Krypides N."/>
            <person name="Mavromatis K."/>
            <person name="Markowitz V."/>
            <person name="Szeto E."/>
            <person name="Ivanova N."/>
            <person name="Mikhailova N."/>
            <person name="Ovchinnikova G."/>
            <person name="Pagani I."/>
            <person name="Pati A."/>
            <person name="Goodwin L."/>
            <person name="Peters L."/>
            <person name="Pitluck S."/>
            <person name="Woyke T."/>
            <person name="Kerfeld C."/>
        </authorList>
    </citation>
    <scope>NUCLEOTIDE SEQUENCE [LARGE SCALE GENOMIC DNA]</scope>
    <source>
        <strain evidence="13 14">PCC 9333</strain>
    </source>
</reference>
<evidence type="ECO:0000256" key="10">
    <source>
        <dbReference type="SAM" id="Phobius"/>
    </source>
</evidence>
<dbReference type="InterPro" id="IPR027417">
    <property type="entry name" value="P-loop_NTPase"/>
</dbReference>
<feature type="coiled-coil region" evidence="9">
    <location>
        <begin position="170"/>
        <end position="220"/>
    </location>
</feature>
<dbReference type="Gene3D" id="3.40.50.300">
    <property type="entry name" value="P-loop containing nucleotide triphosphate hydrolases"/>
    <property type="match status" value="1"/>
</dbReference>
<evidence type="ECO:0000256" key="4">
    <source>
        <dbReference type="ARBA" id="ARBA00022741"/>
    </source>
</evidence>
<evidence type="ECO:0000256" key="5">
    <source>
        <dbReference type="ARBA" id="ARBA00022777"/>
    </source>
</evidence>
<dbReference type="EC" id="2.7.10.2" evidence="2"/>
<dbReference type="GO" id="GO:0004715">
    <property type="term" value="F:non-membrane spanning protein tyrosine kinase activity"/>
    <property type="evidence" value="ECO:0007669"/>
    <property type="project" value="UniProtKB-EC"/>
</dbReference>
<dbReference type="EMBL" id="CP003620">
    <property type="protein sequence ID" value="AFZ14328.1"/>
    <property type="molecule type" value="Genomic_DNA"/>
</dbReference>
<dbReference type="eggNOG" id="COG3206">
    <property type="taxonomic scope" value="Bacteria"/>
</dbReference>
<feature type="transmembrane region" description="Helical" evidence="10">
    <location>
        <begin position="15"/>
        <end position="34"/>
    </location>
</feature>
<keyword evidence="6" id="KW-0067">ATP-binding</keyword>
<dbReference type="Pfam" id="PF13614">
    <property type="entry name" value="AAA_31"/>
    <property type="match status" value="1"/>
</dbReference>
<feature type="transmembrane region" description="Helical" evidence="10">
    <location>
        <begin position="416"/>
        <end position="434"/>
    </location>
</feature>
<feature type="domain" description="Tyrosine-protein kinase G-rich" evidence="12">
    <location>
        <begin position="356"/>
        <end position="433"/>
    </location>
</feature>
<dbReference type="Proteomes" id="UP000010472">
    <property type="component" value="Chromosome"/>
</dbReference>
<dbReference type="InterPro" id="IPR005702">
    <property type="entry name" value="Wzc-like_C"/>
</dbReference>
<dbReference type="PANTHER" id="PTHR32309:SF13">
    <property type="entry name" value="FERRIC ENTEROBACTIN TRANSPORT PROTEIN FEPE"/>
    <property type="match status" value="1"/>
</dbReference>
<keyword evidence="5" id="KW-0418">Kinase</keyword>
<keyword evidence="7" id="KW-0829">Tyrosine-protein kinase</keyword>
<keyword evidence="10" id="KW-0812">Transmembrane</keyword>
<dbReference type="HOGENOM" id="CLU_009912_2_2_3"/>
<evidence type="ECO:0000256" key="9">
    <source>
        <dbReference type="SAM" id="Coils"/>
    </source>
</evidence>
<gene>
    <name evidence="13" type="ORF">Cri9333_3503</name>
</gene>
<dbReference type="GO" id="GO:0005886">
    <property type="term" value="C:plasma membrane"/>
    <property type="evidence" value="ECO:0007669"/>
    <property type="project" value="TreeGrafter"/>
</dbReference>
<evidence type="ECO:0000256" key="8">
    <source>
        <dbReference type="ARBA" id="ARBA00051245"/>
    </source>
</evidence>
<dbReference type="PANTHER" id="PTHR32309">
    <property type="entry name" value="TYROSINE-PROTEIN KINASE"/>
    <property type="match status" value="1"/>
</dbReference>
<keyword evidence="14" id="KW-1185">Reference proteome</keyword>
<dbReference type="InterPro" id="IPR032807">
    <property type="entry name" value="GNVR"/>
</dbReference>
<dbReference type="AlphaFoldDB" id="K9W1T3"/>
<dbReference type="FunFam" id="3.40.50.300:FF:000527">
    <property type="entry name" value="Tyrosine-protein kinase etk"/>
    <property type="match status" value="1"/>
</dbReference>
<keyword evidence="9" id="KW-0175">Coiled coil</keyword>
<dbReference type="RefSeq" id="WP_015204433.1">
    <property type="nucleotide sequence ID" value="NC_019753.1"/>
</dbReference>
<dbReference type="SUPFAM" id="SSF52540">
    <property type="entry name" value="P-loop containing nucleoside triphosphate hydrolases"/>
    <property type="match status" value="1"/>
</dbReference>
<protein>
    <recommendedName>
        <fullName evidence="2">non-specific protein-tyrosine kinase</fullName>
        <ecNumber evidence="2">2.7.10.2</ecNumber>
    </recommendedName>
</protein>
<dbReference type="GO" id="GO:0005524">
    <property type="term" value="F:ATP binding"/>
    <property type="evidence" value="ECO:0007669"/>
    <property type="project" value="UniProtKB-KW"/>
</dbReference>
<dbReference type="STRING" id="1173022.Cri9333_3503"/>
<evidence type="ECO:0000313" key="13">
    <source>
        <dbReference type="EMBL" id="AFZ14328.1"/>
    </source>
</evidence>
<evidence type="ECO:0000256" key="2">
    <source>
        <dbReference type="ARBA" id="ARBA00011903"/>
    </source>
</evidence>
<comment type="catalytic activity">
    <reaction evidence="8">
        <text>L-tyrosyl-[protein] + ATP = O-phospho-L-tyrosyl-[protein] + ADP + H(+)</text>
        <dbReference type="Rhea" id="RHEA:10596"/>
        <dbReference type="Rhea" id="RHEA-COMP:10136"/>
        <dbReference type="Rhea" id="RHEA-COMP:20101"/>
        <dbReference type="ChEBI" id="CHEBI:15378"/>
        <dbReference type="ChEBI" id="CHEBI:30616"/>
        <dbReference type="ChEBI" id="CHEBI:46858"/>
        <dbReference type="ChEBI" id="CHEBI:61978"/>
        <dbReference type="ChEBI" id="CHEBI:456216"/>
        <dbReference type="EC" id="2.7.10.2"/>
    </reaction>
</comment>
<dbReference type="GO" id="GO:0042802">
    <property type="term" value="F:identical protein binding"/>
    <property type="evidence" value="ECO:0007669"/>
    <property type="project" value="UniProtKB-ARBA"/>
</dbReference>
<comment type="similarity">
    <text evidence="1">Belongs to the CpsD/CapB family.</text>
</comment>
<dbReference type="KEGG" id="cep:Cri9333_3503"/>
<dbReference type="eggNOG" id="COG0489">
    <property type="taxonomic scope" value="Bacteria"/>
</dbReference>
<name>K9W1T3_9CYAN</name>
<evidence type="ECO:0000259" key="11">
    <source>
        <dbReference type="Pfam" id="PF13614"/>
    </source>
</evidence>
<dbReference type="OrthoDB" id="9758283at2"/>
<proteinExistence type="inferred from homology"/>
<dbReference type="Pfam" id="PF13807">
    <property type="entry name" value="GNVR"/>
    <property type="match status" value="1"/>
</dbReference>
<evidence type="ECO:0000256" key="3">
    <source>
        <dbReference type="ARBA" id="ARBA00022679"/>
    </source>
</evidence>
<keyword evidence="3 13" id="KW-0808">Transferase</keyword>
<feature type="domain" description="AAA" evidence="11">
    <location>
        <begin position="526"/>
        <end position="635"/>
    </location>
</feature>
<dbReference type="CDD" id="cd05387">
    <property type="entry name" value="BY-kinase"/>
    <property type="match status" value="1"/>
</dbReference>
<evidence type="ECO:0000313" key="14">
    <source>
        <dbReference type="Proteomes" id="UP000010472"/>
    </source>
</evidence>
<sequence>MDEFTQYWFIFKRRWLPASLVFTLVLGVTALVTFQQKPIYQAQGQILIKKNNSTSLLLNLDKIDGSAGAGNQINTQAELINSIPVAQETIATLNLSQKPESFLKPLKVTNIRSTDILQVSYTDTDPAKAAKIINTVMSIYIKSDVNAQRSEAKAAREFVEKQLPIIEVTVRQAEQDLRKFKEQNKVLDLAGEATSTTEVLNNLTQQISEAQSKYAAETSRVQGLQQLFGNDLNATVVAASVGESPTTQKLLSNLQDIQEKLATERTRFQEGHPVIEDLKSKEANLKALLQQQLQQTFLGQQPLPNRIVPLADGVQQSLITDFARASAERASLEKQIYALANVEAAYRERINTLPKLEQQQRELERRLKTAQSTYEILSPKLQEIRVQENQTVGNARIVTPASIPERAIAPKKAQNLAVGGLLGILLGIAVALALETTDKSIKDPEDAKRILGYPLLGTIPIIEHMDSSTTIRFGNQQRIVPSIVVTNTAGSPISEAYRMIHTSLRFMSLDNQLKVMVISSSVPKEGKSTTAANLAVAISQLGQRVLLIDADMRKPSQHKIWQLPNETGLSTVLTGQSDFNDAVVEVMENLEVLTAGTPPPNPLILIDSSQMAVLVGQSAQTYDFVIIDSPPVSVAADTTILGRMANGLMFVVRPGVANSGNLTYCKEILDQSSQNVLGVVVNGVSRSSGSYYNNYYYYNSYATQEVEQDESATKRSS</sequence>